<name>A0A5C5PWP1_9PSED</name>
<evidence type="ECO:0000256" key="8">
    <source>
        <dbReference type="ARBA" id="ARBA00023229"/>
    </source>
</evidence>
<dbReference type="CDD" id="cd02885">
    <property type="entry name" value="NUDIX_IPP_Isomerase"/>
    <property type="match status" value="1"/>
</dbReference>
<dbReference type="AlphaFoldDB" id="A0A5C5PWP1"/>
<dbReference type="GO" id="GO:0050992">
    <property type="term" value="P:dimethylallyl diphosphate biosynthetic process"/>
    <property type="evidence" value="ECO:0007669"/>
    <property type="project" value="UniProtKB-UniRule"/>
</dbReference>
<dbReference type="NCBIfam" id="NF002995">
    <property type="entry name" value="PRK03759.1"/>
    <property type="match status" value="1"/>
</dbReference>
<evidence type="ECO:0000256" key="3">
    <source>
        <dbReference type="ARBA" id="ARBA00012057"/>
    </source>
</evidence>
<dbReference type="RefSeq" id="WP_122785962.1">
    <property type="nucleotide sequence ID" value="NZ_CP142033.1"/>
</dbReference>
<dbReference type="InterPro" id="IPR056375">
    <property type="entry name" value="Idi_bact"/>
</dbReference>
<dbReference type="GO" id="GO:0005737">
    <property type="term" value="C:cytoplasm"/>
    <property type="evidence" value="ECO:0007669"/>
    <property type="project" value="UniProtKB-SubCell"/>
</dbReference>
<evidence type="ECO:0000259" key="12">
    <source>
        <dbReference type="PROSITE" id="PS51462"/>
    </source>
</evidence>
<evidence type="ECO:0000256" key="4">
    <source>
        <dbReference type="ARBA" id="ARBA00022490"/>
    </source>
</evidence>
<evidence type="ECO:0000313" key="14">
    <source>
        <dbReference type="Proteomes" id="UP000317901"/>
    </source>
</evidence>
<dbReference type="OrthoDB" id="9807580at2"/>
<dbReference type="Proteomes" id="UP000317901">
    <property type="component" value="Unassembled WGS sequence"/>
</dbReference>
<dbReference type="GO" id="GO:0046872">
    <property type="term" value="F:metal ion binding"/>
    <property type="evidence" value="ECO:0007669"/>
    <property type="project" value="UniProtKB-KW"/>
</dbReference>
<dbReference type="InterPro" id="IPR000086">
    <property type="entry name" value="NUDIX_hydrolase_dom"/>
</dbReference>
<keyword evidence="6 10" id="KW-0460">Magnesium</keyword>
<evidence type="ECO:0000256" key="9">
    <source>
        <dbReference type="ARBA" id="ARBA00023235"/>
    </source>
</evidence>
<comment type="pathway">
    <text evidence="1 10">Isoprenoid biosynthesis; dimethylallyl diphosphate biosynthesis; dimethylallyl diphosphate from isopentenyl diphosphate: step 1/1.</text>
</comment>
<dbReference type="SUPFAM" id="SSF55811">
    <property type="entry name" value="Nudix"/>
    <property type="match status" value="1"/>
</dbReference>
<comment type="catalytic activity">
    <reaction evidence="10">
        <text>isopentenyl diphosphate = dimethylallyl diphosphate</text>
        <dbReference type="Rhea" id="RHEA:23284"/>
        <dbReference type="ChEBI" id="CHEBI:57623"/>
        <dbReference type="ChEBI" id="CHEBI:128769"/>
        <dbReference type="EC" id="5.3.3.2"/>
    </reaction>
</comment>
<feature type="binding site" evidence="10">
    <location>
        <position position="114"/>
    </location>
    <ligand>
        <name>Mn(2+)</name>
        <dbReference type="ChEBI" id="CHEBI:29035"/>
    </ligand>
</feature>
<dbReference type="PANTHER" id="PTHR10885:SF0">
    <property type="entry name" value="ISOPENTENYL-DIPHOSPHATE DELTA-ISOMERASE"/>
    <property type="match status" value="1"/>
</dbReference>
<keyword evidence="5 10" id="KW-0479">Metal-binding</keyword>
<feature type="active site" evidence="10 11">
    <location>
        <position position="69"/>
    </location>
</feature>
<keyword evidence="9 10" id="KW-0413">Isomerase</keyword>
<feature type="active site" evidence="10 11">
    <location>
        <position position="116"/>
    </location>
</feature>
<dbReference type="Gene3D" id="3.90.79.10">
    <property type="entry name" value="Nucleoside Triphosphate Pyrophosphohydrolase"/>
    <property type="match status" value="1"/>
</dbReference>
<feature type="binding site" evidence="10">
    <location>
        <position position="71"/>
    </location>
    <ligand>
        <name>Mn(2+)</name>
        <dbReference type="ChEBI" id="CHEBI:29035"/>
    </ligand>
</feature>
<dbReference type="HAMAP" id="MF_00202">
    <property type="entry name" value="Idi"/>
    <property type="match status" value="1"/>
</dbReference>
<feature type="binding site" evidence="10">
    <location>
        <position position="28"/>
    </location>
    <ligand>
        <name>Mn(2+)</name>
        <dbReference type="ChEBI" id="CHEBI:29035"/>
    </ligand>
</feature>
<gene>
    <name evidence="10" type="primary">idi</name>
    <name evidence="13" type="ORF">FJD37_12640</name>
</gene>
<dbReference type="EMBL" id="VFIP01000021">
    <property type="protein sequence ID" value="TWR93494.1"/>
    <property type="molecule type" value="Genomic_DNA"/>
</dbReference>
<evidence type="ECO:0000256" key="11">
    <source>
        <dbReference type="PIRSR" id="PIRSR018427-1"/>
    </source>
</evidence>
<comment type="cofactor">
    <cofactor evidence="10">
        <name>Mn(2+)</name>
        <dbReference type="ChEBI" id="CHEBI:29035"/>
    </cofactor>
    <text evidence="10">Binds 1 Mn(2+) ion per subunit.</text>
</comment>
<accession>A0A5C5PWP1</accession>
<dbReference type="Pfam" id="PF00293">
    <property type="entry name" value="NUDIX"/>
    <property type="match status" value="1"/>
</dbReference>
<keyword evidence="4 10" id="KW-0963">Cytoplasm</keyword>
<evidence type="ECO:0000256" key="7">
    <source>
        <dbReference type="ARBA" id="ARBA00023211"/>
    </source>
</evidence>
<sequence length="191" mass="21673">MTSSKDEELILVDEHDQPIGTGLKLSVHKDGLLHRAFSIFIFNGKGQLMLQRRALGKYHSGGLWTNTCCGHPRPEETVLGAAHRRLQEEMGFDCALHEAGTLTYRAEVSQGLIEHEFDHVFVGRFDGDVHPDPEEALDWQWIDLDTLHTALVTQPDTFTVWFKTIIEQPGGKLCNLRDLALKLHTEQDIRH</sequence>
<dbReference type="NCBIfam" id="TIGR02150">
    <property type="entry name" value="IPP_isom_1"/>
    <property type="match status" value="1"/>
</dbReference>
<reference evidence="13 14" key="1">
    <citation type="submission" date="2019-06" db="EMBL/GenBank/DDBJ databases">
        <title>Pseudomonas bimorpha sp. nov. isolated from bovine raw milk and skim milk concentrate.</title>
        <authorList>
            <person name="Hofmann K."/>
            <person name="Huptas C."/>
            <person name="Doll E."/>
            <person name="Scherer S."/>
            <person name="Wenning M."/>
        </authorList>
    </citation>
    <scope>NUCLEOTIDE SEQUENCE [LARGE SCALE GENOMIC DNA]</scope>
    <source>
        <strain evidence="13 14">DSM 108990</strain>
    </source>
</reference>
<comment type="similarity">
    <text evidence="2 10">Belongs to the IPP isomerase type 1 family.</text>
</comment>
<feature type="binding site" evidence="10">
    <location>
        <position position="89"/>
    </location>
    <ligand>
        <name>Mg(2+)</name>
        <dbReference type="ChEBI" id="CHEBI:18420"/>
    </ligand>
</feature>
<proteinExistence type="inferred from homology"/>
<dbReference type="EC" id="5.3.3.2" evidence="3 10"/>
<feature type="binding site" evidence="10">
    <location>
        <position position="116"/>
    </location>
    <ligand>
        <name>Mn(2+)</name>
        <dbReference type="ChEBI" id="CHEBI:29035"/>
    </ligand>
</feature>
<evidence type="ECO:0000313" key="13">
    <source>
        <dbReference type="EMBL" id="TWR93494.1"/>
    </source>
</evidence>
<dbReference type="PANTHER" id="PTHR10885">
    <property type="entry name" value="ISOPENTENYL-DIPHOSPHATE DELTA-ISOMERASE"/>
    <property type="match status" value="1"/>
</dbReference>
<comment type="cofactor">
    <cofactor evidence="10">
        <name>Mg(2+)</name>
        <dbReference type="ChEBI" id="CHEBI:18420"/>
    </cofactor>
    <text evidence="10">Binds 1 Mg(2+) ion per subunit. The magnesium ion binds only when substrate is bound.</text>
</comment>
<evidence type="ECO:0000256" key="1">
    <source>
        <dbReference type="ARBA" id="ARBA00004826"/>
    </source>
</evidence>
<organism evidence="13 14">
    <name type="scientific">Pseudomonas saxonica</name>
    <dbReference type="NCBI Taxonomy" id="2600598"/>
    <lineage>
        <taxon>Bacteria</taxon>
        <taxon>Pseudomonadati</taxon>
        <taxon>Pseudomonadota</taxon>
        <taxon>Gammaproteobacteria</taxon>
        <taxon>Pseudomonadales</taxon>
        <taxon>Pseudomonadaceae</taxon>
        <taxon>Pseudomonas</taxon>
    </lineage>
</organism>
<evidence type="ECO:0000256" key="2">
    <source>
        <dbReference type="ARBA" id="ARBA00007579"/>
    </source>
</evidence>
<dbReference type="PROSITE" id="PS51462">
    <property type="entry name" value="NUDIX"/>
    <property type="match status" value="1"/>
</dbReference>
<dbReference type="InterPro" id="IPR011876">
    <property type="entry name" value="IsopentenylPP_isomerase_typ1"/>
</dbReference>
<evidence type="ECO:0000256" key="6">
    <source>
        <dbReference type="ARBA" id="ARBA00022842"/>
    </source>
</evidence>
<feature type="binding site" evidence="10">
    <location>
        <position position="34"/>
    </location>
    <ligand>
        <name>Mn(2+)</name>
        <dbReference type="ChEBI" id="CHEBI:29035"/>
    </ligand>
</feature>
<dbReference type="GO" id="GO:0004452">
    <property type="term" value="F:isopentenyl-diphosphate delta-isomerase activity"/>
    <property type="evidence" value="ECO:0007669"/>
    <property type="project" value="UniProtKB-UniRule"/>
</dbReference>
<dbReference type="GO" id="GO:0009240">
    <property type="term" value="P:isopentenyl diphosphate biosynthetic process"/>
    <property type="evidence" value="ECO:0007669"/>
    <property type="project" value="TreeGrafter"/>
</dbReference>
<feature type="domain" description="Nudix hydrolase" evidence="12">
    <location>
        <begin position="32"/>
        <end position="164"/>
    </location>
</feature>
<comment type="subcellular location">
    <subcellularLocation>
        <location evidence="10">Cytoplasm</location>
    </subcellularLocation>
</comment>
<evidence type="ECO:0000256" key="5">
    <source>
        <dbReference type="ARBA" id="ARBA00022723"/>
    </source>
</evidence>
<keyword evidence="8 10" id="KW-0414">Isoprene biosynthesis</keyword>
<keyword evidence="7 10" id="KW-0464">Manganese</keyword>
<dbReference type="InterPro" id="IPR015797">
    <property type="entry name" value="NUDIX_hydrolase-like_dom_sf"/>
</dbReference>
<comment type="caution">
    <text evidence="13">The sequence shown here is derived from an EMBL/GenBank/DDBJ whole genome shotgun (WGS) entry which is preliminary data.</text>
</comment>
<evidence type="ECO:0000256" key="10">
    <source>
        <dbReference type="HAMAP-Rule" id="MF_00202"/>
    </source>
</evidence>
<comment type="function">
    <text evidence="10">Catalyzes the 1,3-allylic rearrangement of the homoallylic substrate isopentenyl (IPP) to its highly electrophilic allylic isomer, dimethylallyl diphosphate (DMAPP).</text>
</comment>
<dbReference type="UniPathway" id="UPA00059">
    <property type="reaction ID" value="UER00104"/>
</dbReference>
<dbReference type="PIRSF" id="PIRSF018427">
    <property type="entry name" value="Isopntndiph_ism"/>
    <property type="match status" value="1"/>
</dbReference>
<protein>
    <recommendedName>
        <fullName evidence="3 10">Isopentenyl-diphosphate Delta-isomerase</fullName>
        <shortName evidence="10">IPP isomerase</shortName>
        <ecNumber evidence="3 10">5.3.3.2</ecNumber>
    </recommendedName>
    <alternativeName>
        <fullName evidence="10">IPP:DMAPP isomerase</fullName>
    </alternativeName>
    <alternativeName>
        <fullName evidence="10">Isopentenyl pyrophosphate isomerase</fullName>
    </alternativeName>
</protein>